<keyword evidence="1" id="KW-1003">Cell membrane</keyword>
<keyword evidence="10" id="KW-1185">Reference proteome</keyword>
<dbReference type="GO" id="GO:0009372">
    <property type="term" value="P:quorum sensing"/>
    <property type="evidence" value="ECO:0007669"/>
    <property type="project" value="UniProtKB-KW"/>
</dbReference>
<dbReference type="InterPro" id="IPR006741">
    <property type="entry name" value="AgrB"/>
</dbReference>
<dbReference type="Pfam" id="PF04647">
    <property type="entry name" value="AgrB"/>
    <property type="match status" value="1"/>
</dbReference>
<feature type="transmembrane region" description="Helical" evidence="8">
    <location>
        <begin position="106"/>
        <end position="126"/>
    </location>
</feature>
<protein>
    <submittedName>
        <fullName evidence="9">Accessory gene regulator B</fullName>
    </submittedName>
</protein>
<gene>
    <name evidence="9" type="ORF">SAMN02745883_01532</name>
</gene>
<dbReference type="STRING" id="1121266.SAMN02745883_01532"/>
<feature type="transmembrane region" description="Helical" evidence="8">
    <location>
        <begin position="46"/>
        <end position="70"/>
    </location>
</feature>
<proteinExistence type="predicted"/>
<evidence type="ECO:0000256" key="8">
    <source>
        <dbReference type="SAM" id="Phobius"/>
    </source>
</evidence>
<dbReference type="GO" id="GO:0008233">
    <property type="term" value="F:peptidase activity"/>
    <property type="evidence" value="ECO:0007669"/>
    <property type="project" value="UniProtKB-KW"/>
</dbReference>
<dbReference type="Proteomes" id="UP000184082">
    <property type="component" value="Unassembled WGS sequence"/>
</dbReference>
<dbReference type="SMART" id="SM00793">
    <property type="entry name" value="AgrB"/>
    <property type="match status" value="1"/>
</dbReference>
<accession>A0A1M6QJX7</accession>
<dbReference type="AlphaFoldDB" id="A0A1M6QJX7"/>
<organism evidence="9 10">
    <name type="scientific">Caminicella sporogenes DSM 14501</name>
    <dbReference type="NCBI Taxonomy" id="1121266"/>
    <lineage>
        <taxon>Bacteria</taxon>
        <taxon>Bacillati</taxon>
        <taxon>Bacillota</taxon>
        <taxon>Clostridia</taxon>
        <taxon>Peptostreptococcales</taxon>
        <taxon>Caminicellaceae</taxon>
        <taxon>Caminicella</taxon>
    </lineage>
</organism>
<evidence type="ECO:0000256" key="2">
    <source>
        <dbReference type="ARBA" id="ARBA00022654"/>
    </source>
</evidence>
<keyword evidence="7 8" id="KW-0472">Membrane</keyword>
<feature type="transmembrane region" description="Helical" evidence="8">
    <location>
        <begin position="146"/>
        <end position="162"/>
    </location>
</feature>
<evidence type="ECO:0000256" key="4">
    <source>
        <dbReference type="ARBA" id="ARBA00022692"/>
    </source>
</evidence>
<keyword evidence="2" id="KW-0673">Quorum sensing</keyword>
<name>A0A1M6QJX7_9FIRM</name>
<dbReference type="RefSeq" id="WP_072967208.1">
    <property type="nucleotide sequence ID" value="NZ_FRAJ01000011.1"/>
</dbReference>
<dbReference type="GO" id="GO:0006508">
    <property type="term" value="P:proteolysis"/>
    <property type="evidence" value="ECO:0007669"/>
    <property type="project" value="UniProtKB-KW"/>
</dbReference>
<keyword evidence="4 8" id="KW-0812">Transmembrane</keyword>
<sequence>MIKKLADNIAYYISKELGYNDEKSEILSYGLEIFLGTTIKLLSISVFAYFLNTFETTMIVLISFIIFRRIIGGTHCNTYNKCYFLSIFLILMLGILGNIIKLSQESNYIAILSVYIFAVVSSVLWVPAGTEKKMIRNKNLRKKIKVKTILLLSIWLGVVFYLSKNSLYYSYIFSSLLGVVSAFLFTTPLGYRLINFKQLKMNLKQGGE</sequence>
<keyword evidence="5" id="KW-0378">Hydrolase</keyword>
<evidence type="ECO:0000313" key="9">
    <source>
        <dbReference type="EMBL" id="SHK20526.1"/>
    </source>
</evidence>
<dbReference type="GO" id="GO:0016020">
    <property type="term" value="C:membrane"/>
    <property type="evidence" value="ECO:0007669"/>
    <property type="project" value="InterPro"/>
</dbReference>
<feature type="transmembrane region" description="Helical" evidence="8">
    <location>
        <begin position="168"/>
        <end position="194"/>
    </location>
</feature>
<evidence type="ECO:0000256" key="1">
    <source>
        <dbReference type="ARBA" id="ARBA00022475"/>
    </source>
</evidence>
<evidence type="ECO:0000256" key="3">
    <source>
        <dbReference type="ARBA" id="ARBA00022670"/>
    </source>
</evidence>
<evidence type="ECO:0000313" key="10">
    <source>
        <dbReference type="Proteomes" id="UP000184082"/>
    </source>
</evidence>
<evidence type="ECO:0000256" key="7">
    <source>
        <dbReference type="ARBA" id="ARBA00023136"/>
    </source>
</evidence>
<keyword evidence="6 8" id="KW-1133">Transmembrane helix</keyword>
<reference evidence="9 10" key="1">
    <citation type="submission" date="2016-11" db="EMBL/GenBank/DDBJ databases">
        <authorList>
            <person name="Jaros S."/>
            <person name="Januszkiewicz K."/>
            <person name="Wedrychowicz H."/>
        </authorList>
    </citation>
    <scope>NUCLEOTIDE SEQUENCE [LARGE SCALE GENOMIC DNA]</scope>
    <source>
        <strain evidence="9 10">DSM 14501</strain>
    </source>
</reference>
<evidence type="ECO:0000256" key="5">
    <source>
        <dbReference type="ARBA" id="ARBA00022801"/>
    </source>
</evidence>
<feature type="transmembrane region" description="Helical" evidence="8">
    <location>
        <begin position="82"/>
        <end position="100"/>
    </location>
</feature>
<keyword evidence="3" id="KW-0645">Protease</keyword>
<evidence type="ECO:0000256" key="6">
    <source>
        <dbReference type="ARBA" id="ARBA00022989"/>
    </source>
</evidence>
<dbReference type="EMBL" id="FRAJ01000011">
    <property type="protein sequence ID" value="SHK20526.1"/>
    <property type="molecule type" value="Genomic_DNA"/>
</dbReference>